<proteinExistence type="inferred from homology"/>
<dbReference type="RefSeq" id="WP_114370956.1">
    <property type="nucleotide sequence ID" value="NZ_QPEX01000039.1"/>
</dbReference>
<gene>
    <name evidence="3" type="ORF">DTL42_19015</name>
</gene>
<comment type="similarity">
    <text evidence="1">Belongs to the barstar family.</text>
</comment>
<dbReference type="InterPro" id="IPR000468">
    <property type="entry name" value="Barstar"/>
</dbReference>
<dbReference type="Gene3D" id="3.30.370.10">
    <property type="entry name" value="Barstar-like"/>
    <property type="match status" value="1"/>
</dbReference>
<evidence type="ECO:0000313" key="3">
    <source>
        <dbReference type="EMBL" id="RCS43248.1"/>
    </source>
</evidence>
<comment type="caution">
    <text evidence="3">The sequence shown here is derived from an EMBL/GenBank/DDBJ whole genome shotgun (WGS) entry which is preliminary data.</text>
</comment>
<dbReference type="SUPFAM" id="SSF52038">
    <property type="entry name" value="Barstar-related"/>
    <property type="match status" value="1"/>
</dbReference>
<dbReference type="Pfam" id="PF01337">
    <property type="entry name" value="Barstar"/>
    <property type="match status" value="1"/>
</dbReference>
<dbReference type="Proteomes" id="UP000253562">
    <property type="component" value="Unassembled WGS sequence"/>
</dbReference>
<name>A0A368KMB3_9BACT</name>
<dbReference type="AlphaFoldDB" id="A0A368KMB3"/>
<evidence type="ECO:0000259" key="2">
    <source>
        <dbReference type="Pfam" id="PF01337"/>
    </source>
</evidence>
<dbReference type="EMBL" id="QPEX01000039">
    <property type="protein sequence ID" value="RCS43248.1"/>
    <property type="molecule type" value="Genomic_DNA"/>
</dbReference>
<accession>A0A368KMB3</accession>
<evidence type="ECO:0000313" key="4">
    <source>
        <dbReference type="Proteomes" id="UP000253562"/>
    </source>
</evidence>
<protein>
    <recommendedName>
        <fullName evidence="2">Barstar (barnase inhibitor) domain-containing protein</fullName>
    </recommendedName>
</protein>
<feature type="domain" description="Barstar (barnase inhibitor)" evidence="2">
    <location>
        <begin position="42"/>
        <end position="144"/>
    </location>
</feature>
<evidence type="ECO:0000256" key="1">
    <source>
        <dbReference type="ARBA" id="ARBA00006845"/>
    </source>
</evidence>
<reference evidence="3 4" key="1">
    <citation type="submission" date="2018-07" db="EMBL/GenBank/DDBJ databases">
        <title>Comparative genomes isolates from brazilian mangrove.</title>
        <authorList>
            <person name="De Araujo J.E."/>
            <person name="Taketani R.G."/>
            <person name="Silva M.C.P."/>
            <person name="Lourenco M.V."/>
            <person name="Oliveira V.M."/>
            <person name="Andreote F.D."/>
        </authorList>
    </citation>
    <scope>NUCLEOTIDE SEQUENCE [LARGE SCALE GENOMIC DNA]</scope>
    <source>
        <strain evidence="3 4">HEX PRIS-MGV</strain>
    </source>
</reference>
<sequence length="171" mass="19071">MTEIDRILTSTEPSWLLRTAIERLVLERKLDRLRADLGFVAVLLDARMMKTVNGVFKEFATALQFPEYFGFNSAAFDECLTDLSWLNASGIYIGVVAAEELLRDESDEIGWLLQLLEGACKEWSEPIDEGGPWDRAAVPFHVVFHMANESSDSLPGQLAALPSLEQLPPSV</sequence>
<organism evidence="3 4">
    <name type="scientific">Bremerella cremea</name>
    <dbReference type="NCBI Taxonomy" id="1031537"/>
    <lineage>
        <taxon>Bacteria</taxon>
        <taxon>Pseudomonadati</taxon>
        <taxon>Planctomycetota</taxon>
        <taxon>Planctomycetia</taxon>
        <taxon>Pirellulales</taxon>
        <taxon>Pirellulaceae</taxon>
        <taxon>Bremerella</taxon>
    </lineage>
</organism>
<dbReference type="InterPro" id="IPR035905">
    <property type="entry name" value="Barstar-like_sf"/>
</dbReference>
<dbReference type="OrthoDB" id="291508at2"/>